<dbReference type="Proteomes" id="UP001348817">
    <property type="component" value="Chromosome"/>
</dbReference>
<keyword evidence="3 6" id="KW-0732">Signal</keyword>
<accession>A0AAU9CJD3</accession>
<protein>
    <recommendedName>
        <fullName evidence="7">RagB/SusD domain-containing protein</fullName>
    </recommendedName>
</protein>
<keyword evidence="4" id="KW-0472">Membrane</keyword>
<evidence type="ECO:0000256" key="4">
    <source>
        <dbReference type="ARBA" id="ARBA00023136"/>
    </source>
</evidence>
<organism evidence="8 9">
    <name type="scientific">Fulvitalea axinellae</name>
    <dbReference type="NCBI Taxonomy" id="1182444"/>
    <lineage>
        <taxon>Bacteria</taxon>
        <taxon>Pseudomonadati</taxon>
        <taxon>Bacteroidota</taxon>
        <taxon>Cytophagia</taxon>
        <taxon>Cytophagales</taxon>
        <taxon>Persicobacteraceae</taxon>
        <taxon>Fulvitalea</taxon>
    </lineage>
</organism>
<dbReference type="Gene3D" id="1.25.40.390">
    <property type="match status" value="1"/>
</dbReference>
<evidence type="ECO:0000256" key="1">
    <source>
        <dbReference type="ARBA" id="ARBA00004442"/>
    </source>
</evidence>
<dbReference type="RefSeq" id="WP_338394627.1">
    <property type="nucleotide sequence ID" value="NZ_AP025314.1"/>
</dbReference>
<dbReference type="SUPFAM" id="SSF48452">
    <property type="entry name" value="TPR-like"/>
    <property type="match status" value="1"/>
</dbReference>
<dbReference type="KEGG" id="fax:FUAX_18570"/>
<keyword evidence="5" id="KW-0998">Cell outer membrane</keyword>
<dbReference type="EMBL" id="AP025314">
    <property type="protein sequence ID" value="BDD09425.1"/>
    <property type="molecule type" value="Genomic_DNA"/>
</dbReference>
<feature type="domain" description="RagB/SusD" evidence="7">
    <location>
        <begin position="362"/>
        <end position="483"/>
    </location>
</feature>
<sequence>MKNTTVRYLCLGVMLLGLPMFSCSDYFEPSQDLIQEREEHYNSFDKVRRATVGVYAGFQNLVEPMVVMGGLRADLMTTTRNLDADLREIESLKVSKGNPYASPRPFYDVILNCNDALANMEKSLDDPRMTERQYAAFEAEFKTVRAWTYFQLAQMYKEVPVITGAVNGFFPGYEPERYDFPKMVNWLIEEMIWANEQPILEWTTKDDSGKEILQPWRKVFINRNAFLGELFLTIGEYREASSLFRKCIIDDGGGDENEEHKCNLESGVSNWENHWKRVNDGDSRLEHISTIPFDRTKNQTHDLLRLFSNSSIYDYLLKPSTLAVNIWESQRPAESIFPDGDRYRGEDVSYSVFDIDTVVSKYGARDAVFAIYRAADVHLLLAEAENRMSNTDIALGILNSKLNDSPLTDGIRGRVRLKHVTMDALKERYSGIDNEVELVEQALIEERALELAFEGRRWNDLVRFAYRAGKPEWLAKRVASKFRGKDPMKASELEAKLLNVSEWRLHMPELDILEKESSN</sequence>
<keyword evidence="9" id="KW-1185">Reference proteome</keyword>
<comment type="subcellular location">
    <subcellularLocation>
        <location evidence="1">Cell outer membrane</location>
    </subcellularLocation>
</comment>
<dbReference type="InterPro" id="IPR011990">
    <property type="entry name" value="TPR-like_helical_dom_sf"/>
</dbReference>
<feature type="chain" id="PRO_5043750943" description="RagB/SusD domain-containing protein" evidence="6">
    <location>
        <begin position="25"/>
        <end position="519"/>
    </location>
</feature>
<dbReference type="InterPro" id="IPR012944">
    <property type="entry name" value="SusD_RagB_dom"/>
</dbReference>
<name>A0AAU9CJD3_9BACT</name>
<reference evidence="8 9" key="1">
    <citation type="submission" date="2021-12" db="EMBL/GenBank/DDBJ databases">
        <title>Genome sequencing of bacteria with rrn-lacking chromosome and rrn-plasmid.</title>
        <authorList>
            <person name="Anda M."/>
            <person name="Iwasaki W."/>
        </authorList>
    </citation>
    <scope>NUCLEOTIDE SEQUENCE [LARGE SCALE GENOMIC DNA]</scope>
    <source>
        <strain evidence="8 9">DSM 100852</strain>
    </source>
</reference>
<evidence type="ECO:0000256" key="5">
    <source>
        <dbReference type="ARBA" id="ARBA00023237"/>
    </source>
</evidence>
<dbReference type="AlphaFoldDB" id="A0AAU9CJD3"/>
<evidence type="ECO:0000256" key="3">
    <source>
        <dbReference type="ARBA" id="ARBA00022729"/>
    </source>
</evidence>
<dbReference type="Pfam" id="PF07980">
    <property type="entry name" value="SusD_RagB"/>
    <property type="match status" value="1"/>
</dbReference>
<dbReference type="GO" id="GO:0009279">
    <property type="term" value="C:cell outer membrane"/>
    <property type="evidence" value="ECO:0007669"/>
    <property type="project" value="UniProtKB-SubCell"/>
</dbReference>
<evidence type="ECO:0000313" key="8">
    <source>
        <dbReference type="EMBL" id="BDD09425.1"/>
    </source>
</evidence>
<comment type="similarity">
    <text evidence="2">Belongs to the SusD family.</text>
</comment>
<evidence type="ECO:0000313" key="9">
    <source>
        <dbReference type="Proteomes" id="UP001348817"/>
    </source>
</evidence>
<feature type="signal peptide" evidence="6">
    <location>
        <begin position="1"/>
        <end position="24"/>
    </location>
</feature>
<evidence type="ECO:0000259" key="7">
    <source>
        <dbReference type="Pfam" id="PF07980"/>
    </source>
</evidence>
<evidence type="ECO:0000256" key="6">
    <source>
        <dbReference type="SAM" id="SignalP"/>
    </source>
</evidence>
<gene>
    <name evidence="8" type="ORF">FUAX_18570</name>
</gene>
<evidence type="ECO:0000256" key="2">
    <source>
        <dbReference type="ARBA" id="ARBA00006275"/>
    </source>
</evidence>
<proteinExistence type="inferred from homology"/>